<sequence>MTQNIYDNPDFFEGYSQLGRSVEGLDGAAEWASIRALLPDLKGRRVVDLGCGFGWFCRFAREQGAASVLGFDVSENMLARARATSDGAISYAKADLEVLELPEDSFDLVYSSLAFHYIKDLDALLMRAHAALATGGHLVFSIEHPIYMAPAYPRWSQDADGRATWPVNGYLEEGPRTTDWLAKGVVKQHRTIGTLLNILIGLGFTLLHVEEWGPSSEQVAAHPEWAVERERPMFLLVSARK</sequence>
<evidence type="ECO:0000259" key="4">
    <source>
        <dbReference type="Pfam" id="PF08241"/>
    </source>
</evidence>
<keyword evidence="3" id="KW-0949">S-adenosyl-L-methionine</keyword>
<dbReference type="GO" id="GO:0032259">
    <property type="term" value="P:methylation"/>
    <property type="evidence" value="ECO:0007669"/>
    <property type="project" value="UniProtKB-KW"/>
</dbReference>
<proteinExistence type="predicted"/>
<dbReference type="InterPro" id="IPR013216">
    <property type="entry name" value="Methyltransf_11"/>
</dbReference>
<dbReference type="Proteomes" id="UP000823786">
    <property type="component" value="Unassembled WGS sequence"/>
</dbReference>
<dbReference type="CDD" id="cd02440">
    <property type="entry name" value="AdoMet_MTases"/>
    <property type="match status" value="1"/>
</dbReference>
<evidence type="ECO:0000313" key="6">
    <source>
        <dbReference type="Proteomes" id="UP000823786"/>
    </source>
</evidence>
<evidence type="ECO:0000256" key="1">
    <source>
        <dbReference type="ARBA" id="ARBA00022603"/>
    </source>
</evidence>
<dbReference type="Gene3D" id="3.40.50.150">
    <property type="entry name" value="Vaccinia Virus protein VP39"/>
    <property type="match status" value="1"/>
</dbReference>
<keyword evidence="6" id="KW-1185">Reference proteome</keyword>
<dbReference type="InterPro" id="IPR029063">
    <property type="entry name" value="SAM-dependent_MTases_sf"/>
</dbReference>
<protein>
    <submittedName>
        <fullName evidence="5">SAM-dependent methyltransferase</fullName>
    </submittedName>
</protein>
<keyword evidence="1 5" id="KW-0489">Methyltransferase</keyword>
<accession>A0ABS4EMC6</accession>
<dbReference type="RefSeq" id="WP_209852891.1">
    <property type="nucleotide sequence ID" value="NZ_JAGGJV010000004.1"/>
</dbReference>
<evidence type="ECO:0000313" key="5">
    <source>
        <dbReference type="EMBL" id="MBP1859109.1"/>
    </source>
</evidence>
<dbReference type="PANTHER" id="PTHR43464">
    <property type="entry name" value="METHYLTRANSFERASE"/>
    <property type="match status" value="1"/>
</dbReference>
<dbReference type="Pfam" id="PF08241">
    <property type="entry name" value="Methyltransf_11"/>
    <property type="match status" value="1"/>
</dbReference>
<dbReference type="SUPFAM" id="SSF53335">
    <property type="entry name" value="S-adenosyl-L-methionine-dependent methyltransferases"/>
    <property type="match status" value="1"/>
</dbReference>
<name>A0ABS4EMC6_9HYPH</name>
<dbReference type="GO" id="GO:0008168">
    <property type="term" value="F:methyltransferase activity"/>
    <property type="evidence" value="ECO:0007669"/>
    <property type="project" value="UniProtKB-KW"/>
</dbReference>
<dbReference type="EMBL" id="JAGGJV010000004">
    <property type="protein sequence ID" value="MBP1859109.1"/>
    <property type="molecule type" value="Genomic_DNA"/>
</dbReference>
<evidence type="ECO:0000256" key="3">
    <source>
        <dbReference type="ARBA" id="ARBA00022691"/>
    </source>
</evidence>
<feature type="domain" description="Methyltransferase type 11" evidence="4">
    <location>
        <begin position="47"/>
        <end position="140"/>
    </location>
</feature>
<organism evidence="5 6">
    <name type="scientific">Rhizobium herbae</name>
    <dbReference type="NCBI Taxonomy" id="508661"/>
    <lineage>
        <taxon>Bacteria</taxon>
        <taxon>Pseudomonadati</taxon>
        <taxon>Pseudomonadota</taxon>
        <taxon>Alphaproteobacteria</taxon>
        <taxon>Hyphomicrobiales</taxon>
        <taxon>Rhizobiaceae</taxon>
        <taxon>Rhizobium/Agrobacterium group</taxon>
        <taxon>Rhizobium</taxon>
    </lineage>
</organism>
<evidence type="ECO:0000256" key="2">
    <source>
        <dbReference type="ARBA" id="ARBA00022679"/>
    </source>
</evidence>
<comment type="caution">
    <text evidence="5">The sequence shown here is derived from an EMBL/GenBank/DDBJ whole genome shotgun (WGS) entry which is preliminary data.</text>
</comment>
<gene>
    <name evidence="5" type="ORF">J2Z75_002621</name>
</gene>
<dbReference type="PANTHER" id="PTHR43464:SF19">
    <property type="entry name" value="UBIQUINONE BIOSYNTHESIS O-METHYLTRANSFERASE, MITOCHONDRIAL"/>
    <property type="match status" value="1"/>
</dbReference>
<keyword evidence="2" id="KW-0808">Transferase</keyword>
<reference evidence="5 6" key="1">
    <citation type="submission" date="2021-03" db="EMBL/GenBank/DDBJ databases">
        <title>Genomic Encyclopedia of Type Strains, Phase IV (KMG-IV): sequencing the most valuable type-strain genomes for metagenomic binning, comparative biology and taxonomic classification.</title>
        <authorList>
            <person name="Goeker M."/>
        </authorList>
    </citation>
    <scope>NUCLEOTIDE SEQUENCE [LARGE SCALE GENOMIC DNA]</scope>
    <source>
        <strain evidence="5 6">DSM 26427</strain>
    </source>
</reference>